<dbReference type="SMART" id="SM00343">
    <property type="entry name" value="ZnF_C2HC"/>
    <property type="match status" value="2"/>
</dbReference>
<dbReference type="EMBL" id="JANPWB010000002">
    <property type="protein sequence ID" value="KAJ1204885.1"/>
    <property type="molecule type" value="Genomic_DNA"/>
</dbReference>
<keyword evidence="1" id="KW-0863">Zinc-finger</keyword>
<proteinExistence type="predicted"/>
<dbReference type="InterPro" id="IPR001878">
    <property type="entry name" value="Znf_CCHC"/>
</dbReference>
<evidence type="ECO:0000259" key="3">
    <source>
        <dbReference type="PROSITE" id="PS50158"/>
    </source>
</evidence>
<name>A0AAV7VXS4_PLEWA</name>
<dbReference type="InterPro" id="IPR036875">
    <property type="entry name" value="Znf_CCHC_sf"/>
</dbReference>
<comment type="caution">
    <text evidence="4">The sequence shown here is derived from an EMBL/GenBank/DDBJ whole genome shotgun (WGS) entry which is preliminary data.</text>
</comment>
<dbReference type="Gene3D" id="4.10.60.10">
    <property type="entry name" value="Zinc finger, CCHC-type"/>
    <property type="match status" value="1"/>
</dbReference>
<dbReference type="AlphaFoldDB" id="A0AAV7VXS4"/>
<reference evidence="4" key="1">
    <citation type="journal article" date="2022" name="bioRxiv">
        <title>Sequencing and chromosome-scale assembly of the giantPleurodeles waltlgenome.</title>
        <authorList>
            <person name="Brown T."/>
            <person name="Elewa A."/>
            <person name="Iarovenko S."/>
            <person name="Subramanian E."/>
            <person name="Araus A.J."/>
            <person name="Petzold A."/>
            <person name="Susuki M."/>
            <person name="Suzuki K.-i.T."/>
            <person name="Hayashi T."/>
            <person name="Toyoda A."/>
            <person name="Oliveira C."/>
            <person name="Osipova E."/>
            <person name="Leigh N.D."/>
            <person name="Simon A."/>
            <person name="Yun M.H."/>
        </authorList>
    </citation>
    <scope>NUCLEOTIDE SEQUENCE</scope>
    <source>
        <strain evidence="4">20211129_DDA</strain>
        <tissue evidence="4">Liver</tissue>
    </source>
</reference>
<evidence type="ECO:0000256" key="2">
    <source>
        <dbReference type="SAM" id="MobiDB-lite"/>
    </source>
</evidence>
<dbReference type="GO" id="GO:0008270">
    <property type="term" value="F:zinc ion binding"/>
    <property type="evidence" value="ECO:0007669"/>
    <property type="project" value="UniProtKB-KW"/>
</dbReference>
<evidence type="ECO:0000313" key="5">
    <source>
        <dbReference type="Proteomes" id="UP001066276"/>
    </source>
</evidence>
<dbReference type="GO" id="GO:0003676">
    <property type="term" value="F:nucleic acid binding"/>
    <property type="evidence" value="ECO:0007669"/>
    <property type="project" value="InterPro"/>
</dbReference>
<keyword evidence="5" id="KW-1185">Reference proteome</keyword>
<feature type="region of interest" description="Disordered" evidence="2">
    <location>
        <begin position="1"/>
        <end position="53"/>
    </location>
</feature>
<dbReference type="Pfam" id="PF00098">
    <property type="entry name" value="zf-CCHC"/>
    <property type="match status" value="1"/>
</dbReference>
<feature type="compositionally biased region" description="Basic and acidic residues" evidence="2">
    <location>
        <begin position="35"/>
        <end position="53"/>
    </location>
</feature>
<keyword evidence="1" id="KW-0862">Zinc</keyword>
<accession>A0AAV7VXS4</accession>
<feature type="compositionally biased region" description="Basic and acidic residues" evidence="2">
    <location>
        <begin position="9"/>
        <end position="18"/>
    </location>
</feature>
<evidence type="ECO:0000313" key="4">
    <source>
        <dbReference type="EMBL" id="KAJ1204885.1"/>
    </source>
</evidence>
<protein>
    <recommendedName>
        <fullName evidence="3">CCHC-type domain-containing protein</fullName>
    </recommendedName>
</protein>
<sequence length="161" mass="17943">MENTSMLERGMHDEKEKGNMLVGKSVNEVRGVGRNAEKEVAKHERTKNKDGDKRFEKKKFTQNATLVSTKSGGLRCFRCGHEGHLSNSPGLLAVCKRCGKKGHYARLCRLKQQTVSCIEGEEKLEEKCIFSIRDDECVDTDPIEMPDCETVVGGNKSCCAC</sequence>
<organism evidence="4 5">
    <name type="scientific">Pleurodeles waltl</name>
    <name type="common">Iberian ribbed newt</name>
    <dbReference type="NCBI Taxonomy" id="8319"/>
    <lineage>
        <taxon>Eukaryota</taxon>
        <taxon>Metazoa</taxon>
        <taxon>Chordata</taxon>
        <taxon>Craniata</taxon>
        <taxon>Vertebrata</taxon>
        <taxon>Euteleostomi</taxon>
        <taxon>Amphibia</taxon>
        <taxon>Batrachia</taxon>
        <taxon>Caudata</taxon>
        <taxon>Salamandroidea</taxon>
        <taxon>Salamandridae</taxon>
        <taxon>Pleurodelinae</taxon>
        <taxon>Pleurodeles</taxon>
    </lineage>
</organism>
<dbReference type="PROSITE" id="PS50158">
    <property type="entry name" value="ZF_CCHC"/>
    <property type="match status" value="1"/>
</dbReference>
<dbReference type="SUPFAM" id="SSF57756">
    <property type="entry name" value="Retrovirus zinc finger-like domains"/>
    <property type="match status" value="1"/>
</dbReference>
<gene>
    <name evidence="4" type="ORF">NDU88_000320</name>
</gene>
<keyword evidence="1" id="KW-0479">Metal-binding</keyword>
<dbReference type="Proteomes" id="UP001066276">
    <property type="component" value="Chromosome 1_2"/>
</dbReference>
<feature type="domain" description="CCHC-type" evidence="3">
    <location>
        <begin position="95"/>
        <end position="109"/>
    </location>
</feature>
<evidence type="ECO:0000256" key="1">
    <source>
        <dbReference type="PROSITE-ProRule" id="PRU00047"/>
    </source>
</evidence>